<feature type="chain" id="PRO_5043840746" description="TonB C-terminal domain-containing protein" evidence="1">
    <location>
        <begin position="22"/>
        <end position="129"/>
    </location>
</feature>
<name>A0AAU9D067_9BACT</name>
<reference evidence="2 3" key="1">
    <citation type="submission" date="2021-12" db="EMBL/GenBank/DDBJ databases">
        <title>Genome sequencing of bacteria with rrn-lacking chromosome and rrn-plasmid.</title>
        <authorList>
            <person name="Anda M."/>
            <person name="Iwasaki W."/>
        </authorList>
    </citation>
    <scope>NUCLEOTIDE SEQUENCE [LARGE SCALE GENOMIC DNA]</scope>
    <source>
        <strain evidence="2 3">DSM 100852</strain>
    </source>
</reference>
<sequence length="129" mass="14631">MRVLNVVVALCFGFLSASVFFGCNSSKIVSQKAETVPIERILDPTSKYIKLYMGFTVTKFDTLANIRVVKVIGPIVDSLFVDSLSVYAEKRIREERWTAGKQRGRKVDVDIMWPLQFDAEEWGGKFSDD</sequence>
<dbReference type="KEGG" id="fax:FUAX_17850"/>
<dbReference type="EMBL" id="AP025314">
    <property type="protein sequence ID" value="BDD09353.1"/>
    <property type="molecule type" value="Genomic_DNA"/>
</dbReference>
<keyword evidence="1" id="KW-0732">Signal</keyword>
<proteinExistence type="predicted"/>
<evidence type="ECO:0000256" key="1">
    <source>
        <dbReference type="SAM" id="SignalP"/>
    </source>
</evidence>
<protein>
    <recommendedName>
        <fullName evidence="4">TonB C-terminal domain-containing protein</fullName>
    </recommendedName>
</protein>
<gene>
    <name evidence="2" type="ORF">FUAX_17850</name>
</gene>
<feature type="signal peptide" evidence="1">
    <location>
        <begin position="1"/>
        <end position="21"/>
    </location>
</feature>
<dbReference type="AlphaFoldDB" id="A0AAU9D067"/>
<evidence type="ECO:0000313" key="2">
    <source>
        <dbReference type="EMBL" id="BDD09353.1"/>
    </source>
</evidence>
<dbReference type="PROSITE" id="PS51257">
    <property type="entry name" value="PROKAR_LIPOPROTEIN"/>
    <property type="match status" value="1"/>
</dbReference>
<accession>A0AAU9D067</accession>
<evidence type="ECO:0000313" key="3">
    <source>
        <dbReference type="Proteomes" id="UP001348817"/>
    </source>
</evidence>
<evidence type="ECO:0008006" key="4">
    <source>
        <dbReference type="Google" id="ProtNLM"/>
    </source>
</evidence>
<keyword evidence="3" id="KW-1185">Reference proteome</keyword>
<dbReference type="Proteomes" id="UP001348817">
    <property type="component" value="Chromosome"/>
</dbReference>
<organism evidence="2 3">
    <name type="scientific">Fulvitalea axinellae</name>
    <dbReference type="NCBI Taxonomy" id="1182444"/>
    <lineage>
        <taxon>Bacteria</taxon>
        <taxon>Pseudomonadati</taxon>
        <taxon>Bacteroidota</taxon>
        <taxon>Cytophagia</taxon>
        <taxon>Cytophagales</taxon>
        <taxon>Persicobacteraceae</taxon>
        <taxon>Fulvitalea</taxon>
    </lineage>
</organism>